<dbReference type="Proteomes" id="UP000708208">
    <property type="component" value="Unassembled WGS sequence"/>
</dbReference>
<protein>
    <submittedName>
        <fullName evidence="1">Uncharacterized protein</fullName>
    </submittedName>
</protein>
<dbReference type="EMBL" id="CAJVCH010138388">
    <property type="protein sequence ID" value="CAG7726651.1"/>
    <property type="molecule type" value="Genomic_DNA"/>
</dbReference>
<accession>A0A8J2P6X4</accession>
<keyword evidence="2" id="KW-1185">Reference proteome</keyword>
<proteinExistence type="predicted"/>
<sequence>MEQQFFKIVSLLKFFLRLQGVTKKKLLKANHVDTNFPTNNRTIEQFKVCGNLETPNRETALPPAIPYFLLNSKPESALKLSIGFEAL</sequence>
<evidence type="ECO:0000313" key="2">
    <source>
        <dbReference type="Proteomes" id="UP000708208"/>
    </source>
</evidence>
<gene>
    <name evidence="1" type="ORF">AFUS01_LOCUS15551</name>
</gene>
<comment type="caution">
    <text evidence="1">The sequence shown here is derived from an EMBL/GenBank/DDBJ whole genome shotgun (WGS) entry which is preliminary data.</text>
</comment>
<evidence type="ECO:0000313" key="1">
    <source>
        <dbReference type="EMBL" id="CAG7726651.1"/>
    </source>
</evidence>
<dbReference type="AlphaFoldDB" id="A0A8J2P6X4"/>
<organism evidence="1 2">
    <name type="scientific">Allacma fusca</name>
    <dbReference type="NCBI Taxonomy" id="39272"/>
    <lineage>
        <taxon>Eukaryota</taxon>
        <taxon>Metazoa</taxon>
        <taxon>Ecdysozoa</taxon>
        <taxon>Arthropoda</taxon>
        <taxon>Hexapoda</taxon>
        <taxon>Collembola</taxon>
        <taxon>Symphypleona</taxon>
        <taxon>Sminthuridae</taxon>
        <taxon>Allacma</taxon>
    </lineage>
</organism>
<reference evidence="1" key="1">
    <citation type="submission" date="2021-06" db="EMBL/GenBank/DDBJ databases">
        <authorList>
            <person name="Hodson N. C."/>
            <person name="Mongue J. A."/>
            <person name="Jaron S. K."/>
        </authorList>
    </citation>
    <scope>NUCLEOTIDE SEQUENCE</scope>
</reference>
<name>A0A8J2P6X4_9HEXA</name>